<evidence type="ECO:0000259" key="2">
    <source>
        <dbReference type="PROSITE" id="PS50879"/>
    </source>
</evidence>
<reference evidence="5" key="3">
    <citation type="submission" date="2025-04" db="UniProtKB">
        <authorList>
            <consortium name="RefSeq"/>
        </authorList>
    </citation>
    <scope>IDENTIFICATION</scope>
    <source>
        <strain evidence="5">CBS 304.34</strain>
    </source>
</reference>
<dbReference type="Proteomes" id="UP000504636">
    <property type="component" value="Unplaced"/>
</dbReference>
<evidence type="ECO:0000313" key="4">
    <source>
        <dbReference type="Proteomes" id="UP000504636"/>
    </source>
</evidence>
<dbReference type="RefSeq" id="XP_033574006.1">
    <property type="nucleotide sequence ID" value="XM_033728315.1"/>
</dbReference>
<organism evidence="3">
    <name type="scientific">Mytilinidion resinicola</name>
    <dbReference type="NCBI Taxonomy" id="574789"/>
    <lineage>
        <taxon>Eukaryota</taxon>
        <taxon>Fungi</taxon>
        <taxon>Dikarya</taxon>
        <taxon>Ascomycota</taxon>
        <taxon>Pezizomycotina</taxon>
        <taxon>Dothideomycetes</taxon>
        <taxon>Pleosporomycetidae</taxon>
        <taxon>Mytilinidiales</taxon>
        <taxon>Mytilinidiaceae</taxon>
        <taxon>Mytilinidion</taxon>
    </lineage>
</organism>
<dbReference type="InterPro" id="IPR012337">
    <property type="entry name" value="RNaseH-like_sf"/>
</dbReference>
<dbReference type="Gene3D" id="3.30.420.10">
    <property type="entry name" value="Ribonuclease H-like superfamily/Ribonuclease H"/>
    <property type="match status" value="1"/>
</dbReference>
<dbReference type="InterPro" id="IPR002156">
    <property type="entry name" value="RNaseH_domain"/>
</dbReference>
<dbReference type="GeneID" id="54469208"/>
<feature type="compositionally biased region" description="Basic and acidic residues" evidence="1">
    <location>
        <begin position="100"/>
        <end position="110"/>
    </location>
</feature>
<evidence type="ECO:0000313" key="3">
    <source>
        <dbReference type="EMBL" id="KAF2807042.1"/>
    </source>
</evidence>
<proteinExistence type="predicted"/>
<feature type="region of interest" description="Disordered" evidence="1">
    <location>
        <begin position="95"/>
        <end position="131"/>
    </location>
</feature>
<dbReference type="AlphaFoldDB" id="A0A6A6YDY9"/>
<dbReference type="OrthoDB" id="3926137at2759"/>
<reference evidence="3 5" key="1">
    <citation type="journal article" date="2020" name="Stud. Mycol.">
        <title>101 Dothideomycetes genomes: a test case for predicting lifestyles and emergence of pathogens.</title>
        <authorList>
            <person name="Haridas S."/>
            <person name="Albert R."/>
            <person name="Binder M."/>
            <person name="Bloem J."/>
            <person name="Labutti K."/>
            <person name="Salamov A."/>
            <person name="Andreopoulos B."/>
            <person name="Baker S."/>
            <person name="Barry K."/>
            <person name="Bills G."/>
            <person name="Bluhm B."/>
            <person name="Cannon C."/>
            <person name="Castanera R."/>
            <person name="Culley D."/>
            <person name="Daum C."/>
            <person name="Ezra D."/>
            <person name="Gonzalez J."/>
            <person name="Henrissat B."/>
            <person name="Kuo A."/>
            <person name="Liang C."/>
            <person name="Lipzen A."/>
            <person name="Lutzoni F."/>
            <person name="Magnuson J."/>
            <person name="Mondo S."/>
            <person name="Nolan M."/>
            <person name="Ohm R."/>
            <person name="Pangilinan J."/>
            <person name="Park H.-J."/>
            <person name="Ramirez L."/>
            <person name="Alfaro M."/>
            <person name="Sun H."/>
            <person name="Tritt A."/>
            <person name="Yoshinaga Y."/>
            <person name="Zwiers L.-H."/>
            <person name="Turgeon B."/>
            <person name="Goodwin S."/>
            <person name="Spatafora J."/>
            <person name="Crous P."/>
            <person name="Grigoriev I."/>
        </authorList>
    </citation>
    <scope>NUCLEOTIDE SEQUENCE</scope>
    <source>
        <strain evidence="3 5">CBS 304.34</strain>
    </source>
</reference>
<dbReference type="SUPFAM" id="SSF53098">
    <property type="entry name" value="Ribonuclease H-like"/>
    <property type="match status" value="1"/>
</dbReference>
<dbReference type="GO" id="GO:0004523">
    <property type="term" value="F:RNA-DNA hybrid ribonuclease activity"/>
    <property type="evidence" value="ECO:0007669"/>
    <property type="project" value="InterPro"/>
</dbReference>
<dbReference type="InterPro" id="IPR036397">
    <property type="entry name" value="RNaseH_sf"/>
</dbReference>
<dbReference type="EMBL" id="MU003706">
    <property type="protein sequence ID" value="KAF2807042.1"/>
    <property type="molecule type" value="Genomic_DNA"/>
</dbReference>
<feature type="compositionally biased region" description="Acidic residues" evidence="1">
    <location>
        <begin position="111"/>
        <end position="124"/>
    </location>
</feature>
<evidence type="ECO:0000313" key="5">
    <source>
        <dbReference type="RefSeq" id="XP_033574006.1"/>
    </source>
</evidence>
<keyword evidence="4" id="KW-1185">Reference proteome</keyword>
<gene>
    <name evidence="3 5" type="ORF">BDZ99DRAFT_573713</name>
</gene>
<name>A0A6A6YDY9_9PEZI</name>
<accession>A0A6A6YDY9</accession>
<protein>
    <recommendedName>
        <fullName evidence="2">RNase H type-1 domain-containing protein</fullName>
    </recommendedName>
</protein>
<sequence length="493" mass="55357">MAAVALSLADVLDDAAENVPQTDAAWDELLYLLEVVAEDERERKGAAAQASTDATDPDTHTLNMFLKVREVASREVLLEIIVGEVKRRAERLEELEEQEDVARPLTKEGPEGWEEELGEREEQETVPFESTEAVEATLERKEGRARAWLAKMEELIGQRNHDLHAELRKTELEAVRNVAPRTKAEEVARDRVVDILTTERDRVKQRRDEAKAEERILTDLRVLKNHVAHTQADIATWVGAVEKFREMQQQQFEQSKDLMKTMAHSQKWIDWHQTLRSLSDDETDTVTDALAQYLDHGFAGKVIKDNHAKACRIASREYTGHYGTQAAVRYVFWADASVNRAGAAGAAVAYKHNMASTGTPWVTKTMTCERGTTSTHAEVWAIIDALETAKRRISDNANSSTESVAGKVVVIYSDCTTALDLIKTWPLGPIVPIWPMIKNIAASTYAIEQFGYKIELCWVPSHKGLFGNELADLAANEAREEAWRAQRVIGPHP</sequence>
<reference evidence="5" key="2">
    <citation type="submission" date="2020-04" db="EMBL/GenBank/DDBJ databases">
        <authorList>
            <consortium name="NCBI Genome Project"/>
        </authorList>
    </citation>
    <scope>NUCLEOTIDE SEQUENCE</scope>
    <source>
        <strain evidence="5">CBS 304.34</strain>
    </source>
</reference>
<dbReference type="GO" id="GO:0003676">
    <property type="term" value="F:nucleic acid binding"/>
    <property type="evidence" value="ECO:0007669"/>
    <property type="project" value="InterPro"/>
</dbReference>
<evidence type="ECO:0000256" key="1">
    <source>
        <dbReference type="SAM" id="MobiDB-lite"/>
    </source>
</evidence>
<feature type="domain" description="RNase H type-1" evidence="2">
    <location>
        <begin position="326"/>
        <end position="480"/>
    </location>
</feature>
<dbReference type="PROSITE" id="PS50879">
    <property type="entry name" value="RNASE_H_1"/>
    <property type="match status" value="1"/>
</dbReference>